<feature type="domain" description="Ras-GEF" evidence="1">
    <location>
        <begin position="362"/>
        <end position="450"/>
    </location>
</feature>
<gene>
    <name evidence="2" type="ORF">BJX67DRAFT_57538</name>
</gene>
<protein>
    <recommendedName>
        <fullName evidence="1">Ras-GEF domain-containing protein</fullName>
    </recommendedName>
</protein>
<dbReference type="SUPFAM" id="SSF48366">
    <property type="entry name" value="Ras GEF"/>
    <property type="match status" value="1"/>
</dbReference>
<accession>A0ABR4LVJ2</accession>
<evidence type="ECO:0000313" key="2">
    <source>
        <dbReference type="EMBL" id="KAL2868427.1"/>
    </source>
</evidence>
<dbReference type="InterPro" id="IPR001895">
    <property type="entry name" value="RASGEF_cat_dom"/>
</dbReference>
<dbReference type="GeneID" id="98150252"/>
<dbReference type="Gene3D" id="1.10.840.10">
    <property type="entry name" value="Ras guanine-nucleotide exchange factors catalytic domain"/>
    <property type="match status" value="1"/>
</dbReference>
<proteinExistence type="predicted"/>
<comment type="caution">
    <text evidence="2">The sequence shown here is derived from an EMBL/GenBank/DDBJ whole genome shotgun (WGS) entry which is preliminary data.</text>
</comment>
<keyword evidence="3" id="KW-1185">Reference proteome</keyword>
<evidence type="ECO:0000259" key="1">
    <source>
        <dbReference type="Pfam" id="PF00617"/>
    </source>
</evidence>
<dbReference type="InterPro" id="IPR023578">
    <property type="entry name" value="Ras_GEF_dom_sf"/>
</dbReference>
<dbReference type="Pfam" id="PF00617">
    <property type="entry name" value="RasGEF"/>
    <property type="match status" value="1"/>
</dbReference>
<dbReference type="RefSeq" id="XP_070887406.1">
    <property type="nucleotide sequence ID" value="XM_071035180.1"/>
</dbReference>
<evidence type="ECO:0000313" key="3">
    <source>
        <dbReference type="Proteomes" id="UP001610432"/>
    </source>
</evidence>
<reference evidence="2 3" key="1">
    <citation type="submission" date="2024-07" db="EMBL/GenBank/DDBJ databases">
        <title>Section-level genome sequencing and comparative genomics of Aspergillus sections Usti and Cavernicolus.</title>
        <authorList>
            <consortium name="Lawrence Berkeley National Laboratory"/>
            <person name="Nybo J.L."/>
            <person name="Vesth T.C."/>
            <person name="Theobald S."/>
            <person name="Frisvad J.C."/>
            <person name="Larsen T.O."/>
            <person name="Kjaerboelling I."/>
            <person name="Rothschild-Mancinelli K."/>
            <person name="Lyhne E.K."/>
            <person name="Kogle M.E."/>
            <person name="Barry K."/>
            <person name="Clum A."/>
            <person name="Na H."/>
            <person name="Ledsgaard L."/>
            <person name="Lin J."/>
            <person name="Lipzen A."/>
            <person name="Kuo A."/>
            <person name="Riley R."/>
            <person name="Mondo S."/>
            <person name="Labutti K."/>
            <person name="Haridas S."/>
            <person name="Pangalinan J."/>
            <person name="Salamov A.A."/>
            <person name="Simmons B.A."/>
            <person name="Magnuson J.K."/>
            <person name="Chen J."/>
            <person name="Drula E."/>
            <person name="Henrissat B."/>
            <person name="Wiebenga A."/>
            <person name="Lubbers R.J."/>
            <person name="Gomes A.C."/>
            <person name="Macurrencykelacurrency M.R."/>
            <person name="Stajich J."/>
            <person name="Grigoriev I.V."/>
            <person name="Mortensen U.H."/>
            <person name="De Vries R.P."/>
            <person name="Baker S.E."/>
            <person name="Andersen M.R."/>
        </authorList>
    </citation>
    <scope>NUCLEOTIDE SEQUENCE [LARGE SCALE GENOMIC DNA]</scope>
    <source>
        <strain evidence="2 3">CBS 449.75</strain>
    </source>
</reference>
<dbReference type="EMBL" id="JBFXLQ010000014">
    <property type="protein sequence ID" value="KAL2868427.1"/>
    <property type="molecule type" value="Genomic_DNA"/>
</dbReference>
<dbReference type="Proteomes" id="UP001610432">
    <property type="component" value="Unassembled WGS sequence"/>
</dbReference>
<name>A0ABR4LVJ2_9EURO</name>
<dbReference type="InterPro" id="IPR036964">
    <property type="entry name" value="RASGEF_cat_dom_sf"/>
</dbReference>
<organism evidence="2 3">
    <name type="scientific">Aspergillus lucknowensis</name>
    <dbReference type="NCBI Taxonomy" id="176173"/>
    <lineage>
        <taxon>Eukaryota</taxon>
        <taxon>Fungi</taxon>
        <taxon>Dikarya</taxon>
        <taxon>Ascomycota</taxon>
        <taxon>Pezizomycotina</taxon>
        <taxon>Eurotiomycetes</taxon>
        <taxon>Eurotiomycetidae</taxon>
        <taxon>Eurotiales</taxon>
        <taxon>Aspergillaceae</taxon>
        <taxon>Aspergillus</taxon>
        <taxon>Aspergillus subgen. Nidulantes</taxon>
    </lineage>
</organism>
<sequence length="479" mass="55193">MSHFSPHLLVGDSTGGAPYMFGQPSYPSLFRSSDERPQWNVPYRWWEDEATTVLWAFEIEEIKRVIRYRLFPDEQLPRMALQSRSAATVESFLIALARPQERVRLASLSHIQKVEEILHRCQTTAPPLVSWSWLPARKDADLDPLTIARAIDTESHLHFARISFEELVRYALGYPSGRVEWFLQQHTVFYAHLLDHLNAFPEEIARYAEVEEHLRSRSPFAHRAVISALQAAGLQLDITDMAPGFDFFASSIQRLFRELPPDLTAILKVLCVLGIRFERTYLHSREMKWSRPFSIVFSFLEDVLASESSMDFARTLTGTDERDFSKLVDQEVFNSTLANRLSVQWEKLSIDVWECCRALPDMIEYIQECLQPLLVLRNYHSLTAILSGLHRYSVSESAPVRTDSGTTALALNPMLPPELLYLLEPSQNYAAYRQQYNQAPGLPFLLPHLNEYRQHGDRVLQLLSQQLKTVLPQPVIPKR</sequence>